<protein>
    <submittedName>
        <fullName evidence="1">Uncharacterized protein</fullName>
    </submittedName>
</protein>
<dbReference type="Proteomes" id="UP000198729">
    <property type="component" value="Unassembled WGS sequence"/>
</dbReference>
<proteinExistence type="predicted"/>
<dbReference type="EMBL" id="FMWO01000029">
    <property type="protein sequence ID" value="SCZ84614.1"/>
    <property type="molecule type" value="Genomic_DNA"/>
</dbReference>
<evidence type="ECO:0000313" key="1">
    <source>
        <dbReference type="EMBL" id="SCZ84614.1"/>
    </source>
</evidence>
<evidence type="ECO:0000313" key="2">
    <source>
        <dbReference type="Proteomes" id="UP000198729"/>
    </source>
</evidence>
<name>A0A1G5SBM6_9PROT</name>
<keyword evidence="2" id="KW-1185">Reference proteome</keyword>
<sequence>MVHYFPSFYNKFKDNVNNTDPD</sequence>
<reference evidence="1 2" key="1">
    <citation type="submission" date="2016-10" db="EMBL/GenBank/DDBJ databases">
        <authorList>
            <person name="de Groot N.N."/>
        </authorList>
    </citation>
    <scope>NUCLEOTIDE SEQUENCE [LARGE SCALE GENOMIC DNA]</scope>
    <source>
        <strain evidence="1">1</strain>
    </source>
</reference>
<organism evidence="1 2">
    <name type="scientific">Nitrosomonas mobilis</name>
    <dbReference type="NCBI Taxonomy" id="51642"/>
    <lineage>
        <taxon>Bacteria</taxon>
        <taxon>Pseudomonadati</taxon>
        <taxon>Pseudomonadota</taxon>
        <taxon>Betaproteobacteria</taxon>
        <taxon>Nitrosomonadales</taxon>
        <taxon>Nitrosomonadaceae</taxon>
        <taxon>Nitrosomonas</taxon>
    </lineage>
</organism>
<gene>
    <name evidence="1" type="ORF">NSMM_230035</name>
</gene>
<dbReference type="AlphaFoldDB" id="A0A1G5SBM6"/>
<accession>A0A1G5SBM6</accession>